<evidence type="ECO:0000313" key="2">
    <source>
        <dbReference type="EMBL" id="CEK49305.1"/>
    </source>
</evidence>
<dbReference type="AlphaFoldDB" id="A0A0B6Y194"/>
<reference evidence="2" key="1">
    <citation type="submission" date="2014-12" db="EMBL/GenBank/DDBJ databases">
        <title>Insight into the proteome of Arion vulgaris.</title>
        <authorList>
            <person name="Aradska J."/>
            <person name="Bulat T."/>
            <person name="Smidak R."/>
            <person name="Sarate P."/>
            <person name="Gangsoo J."/>
            <person name="Sialana F."/>
            <person name="Bilban M."/>
            <person name="Lubec G."/>
        </authorList>
    </citation>
    <scope>NUCLEOTIDE SEQUENCE</scope>
    <source>
        <tissue evidence="2">Skin</tissue>
    </source>
</reference>
<gene>
    <name evidence="2" type="primary">ORF7242</name>
</gene>
<evidence type="ECO:0000256" key="1">
    <source>
        <dbReference type="SAM" id="MobiDB-lite"/>
    </source>
</evidence>
<sequence>LKASPLDPVNDLNNMKLIMQRPPVSAVNVANMFNTEVKSLKPDFNNIHQSDNLSESFRMDRNMSDIVFGCESPNDSSKTESPDKDSRGDERLKKSNSMTSKSYFCTDDCHISLVTEVTRL</sequence>
<feature type="compositionally biased region" description="Basic and acidic residues" evidence="1">
    <location>
        <begin position="77"/>
        <end position="93"/>
    </location>
</feature>
<dbReference type="EMBL" id="HACG01002440">
    <property type="protein sequence ID" value="CEK49305.1"/>
    <property type="molecule type" value="Transcribed_RNA"/>
</dbReference>
<organism evidence="2">
    <name type="scientific">Arion vulgaris</name>
    <dbReference type="NCBI Taxonomy" id="1028688"/>
    <lineage>
        <taxon>Eukaryota</taxon>
        <taxon>Metazoa</taxon>
        <taxon>Spiralia</taxon>
        <taxon>Lophotrochozoa</taxon>
        <taxon>Mollusca</taxon>
        <taxon>Gastropoda</taxon>
        <taxon>Heterobranchia</taxon>
        <taxon>Euthyneura</taxon>
        <taxon>Panpulmonata</taxon>
        <taxon>Eupulmonata</taxon>
        <taxon>Stylommatophora</taxon>
        <taxon>Helicina</taxon>
        <taxon>Arionoidea</taxon>
        <taxon>Arionidae</taxon>
        <taxon>Arion</taxon>
    </lineage>
</organism>
<feature type="non-terminal residue" evidence="2">
    <location>
        <position position="1"/>
    </location>
</feature>
<protein>
    <submittedName>
        <fullName evidence="2">Uncharacterized protein</fullName>
    </submittedName>
</protein>
<accession>A0A0B6Y194</accession>
<proteinExistence type="predicted"/>
<name>A0A0B6Y194_9EUPU</name>
<feature type="region of interest" description="Disordered" evidence="1">
    <location>
        <begin position="68"/>
        <end position="97"/>
    </location>
</feature>